<dbReference type="Proteomes" id="UP001186974">
    <property type="component" value="Unassembled WGS sequence"/>
</dbReference>
<name>A0ACC3D9F8_9PEZI</name>
<reference evidence="1" key="1">
    <citation type="submission" date="2024-09" db="EMBL/GenBank/DDBJ databases">
        <title>Black Yeasts Isolated from many extreme environments.</title>
        <authorList>
            <person name="Coleine C."/>
            <person name="Stajich J.E."/>
            <person name="Selbmann L."/>
        </authorList>
    </citation>
    <scope>NUCLEOTIDE SEQUENCE</scope>
    <source>
        <strain evidence="1">CCFEE 5737</strain>
    </source>
</reference>
<sequence length="173" mass="19336">MAAIFAQDQQSLGTRIFGKRGVGLFMIEEDPREEAPQRSSVSGFDPSLKRATAETAHQAKARSLVHANTTSEQLSEGASICGTQGERQAWPTAAAGPSQQPCGANMLQDDRSWRERLLRPFRVLDYGHRAVRQVLDKRQAPWGTEYKVAWEDTWVPEAVLLKQEYAVSKTTFM</sequence>
<organism evidence="1 2">
    <name type="scientific">Coniosporium uncinatum</name>
    <dbReference type="NCBI Taxonomy" id="93489"/>
    <lineage>
        <taxon>Eukaryota</taxon>
        <taxon>Fungi</taxon>
        <taxon>Dikarya</taxon>
        <taxon>Ascomycota</taxon>
        <taxon>Pezizomycotina</taxon>
        <taxon>Dothideomycetes</taxon>
        <taxon>Dothideomycetes incertae sedis</taxon>
        <taxon>Coniosporium</taxon>
    </lineage>
</organism>
<comment type="caution">
    <text evidence="1">The sequence shown here is derived from an EMBL/GenBank/DDBJ whole genome shotgun (WGS) entry which is preliminary data.</text>
</comment>
<evidence type="ECO:0000313" key="2">
    <source>
        <dbReference type="Proteomes" id="UP001186974"/>
    </source>
</evidence>
<dbReference type="EMBL" id="JAWDJW010006679">
    <property type="protein sequence ID" value="KAK3063907.1"/>
    <property type="molecule type" value="Genomic_DNA"/>
</dbReference>
<evidence type="ECO:0000313" key="1">
    <source>
        <dbReference type="EMBL" id="KAK3063907.1"/>
    </source>
</evidence>
<accession>A0ACC3D9F8</accession>
<protein>
    <submittedName>
        <fullName evidence="1">Uncharacterized protein</fullName>
    </submittedName>
</protein>
<gene>
    <name evidence="1" type="ORF">LTS18_011772</name>
</gene>
<keyword evidence="2" id="KW-1185">Reference proteome</keyword>
<proteinExistence type="predicted"/>